<name>A0A0G4F1U0_VITBC</name>
<keyword evidence="3" id="KW-0732">Signal</keyword>
<sequence length="297" mass="32333">MSAFLLLLTLIPVVICEDLQRPHNVSITRSSNRSLFIASLADSHHYHDPSISVHWQSTVAISARHHRTTSCVTQHHQQADEREASSSGNSTVAHVAERHHHDAANNLCKGGMRCDATTANRTHHRQENDASGVTTAANLSIGDRNSTPEGRVGIWGKVLRAVGFGYRVVNATHSLRQAAMREGVSLLRNTTRDDRRNTSTPIESSAQKRPSATVLREHNHTHKWMLLLEGSVAASLVIASLIVCIYSSAVAAVFRERHDAARAAYNNAGPDSGQQHLIARQSMGTSVSTTTPRGSDS</sequence>
<dbReference type="AlphaFoldDB" id="A0A0G4F1U0"/>
<feature type="compositionally biased region" description="Polar residues" evidence="1">
    <location>
        <begin position="129"/>
        <end position="144"/>
    </location>
</feature>
<evidence type="ECO:0000313" key="4">
    <source>
        <dbReference type="EMBL" id="CEM05581.1"/>
    </source>
</evidence>
<feature type="region of interest" description="Disordered" evidence="1">
    <location>
        <begin position="188"/>
        <end position="213"/>
    </location>
</feature>
<feature type="transmembrane region" description="Helical" evidence="2">
    <location>
        <begin position="232"/>
        <end position="254"/>
    </location>
</feature>
<dbReference type="InParanoid" id="A0A0G4F1U0"/>
<gene>
    <name evidence="4" type="ORF">Vbra_8736</name>
</gene>
<accession>A0A0G4F1U0</accession>
<feature type="region of interest" description="Disordered" evidence="1">
    <location>
        <begin position="122"/>
        <end position="144"/>
    </location>
</feature>
<keyword evidence="2" id="KW-0812">Transmembrane</keyword>
<feature type="signal peptide" evidence="3">
    <location>
        <begin position="1"/>
        <end position="16"/>
    </location>
</feature>
<evidence type="ECO:0000313" key="5">
    <source>
        <dbReference type="Proteomes" id="UP000041254"/>
    </source>
</evidence>
<feature type="region of interest" description="Disordered" evidence="1">
    <location>
        <begin position="68"/>
        <end position="95"/>
    </location>
</feature>
<keyword evidence="2" id="KW-1133">Transmembrane helix</keyword>
<evidence type="ECO:0000256" key="3">
    <source>
        <dbReference type="SAM" id="SignalP"/>
    </source>
</evidence>
<reference evidence="4 5" key="1">
    <citation type="submission" date="2014-11" db="EMBL/GenBank/DDBJ databases">
        <authorList>
            <person name="Zhu J."/>
            <person name="Qi W."/>
            <person name="Song R."/>
        </authorList>
    </citation>
    <scope>NUCLEOTIDE SEQUENCE [LARGE SCALE GENOMIC DNA]</scope>
</reference>
<dbReference type="Proteomes" id="UP000041254">
    <property type="component" value="Unassembled WGS sequence"/>
</dbReference>
<dbReference type="VEuPathDB" id="CryptoDB:Vbra_8736"/>
<dbReference type="EMBL" id="CDMY01000360">
    <property type="protein sequence ID" value="CEM05581.1"/>
    <property type="molecule type" value="Genomic_DNA"/>
</dbReference>
<organism evidence="4 5">
    <name type="scientific">Vitrella brassicaformis (strain CCMP3155)</name>
    <dbReference type="NCBI Taxonomy" id="1169540"/>
    <lineage>
        <taxon>Eukaryota</taxon>
        <taxon>Sar</taxon>
        <taxon>Alveolata</taxon>
        <taxon>Colpodellida</taxon>
        <taxon>Vitrellaceae</taxon>
        <taxon>Vitrella</taxon>
    </lineage>
</organism>
<proteinExistence type="predicted"/>
<keyword evidence="2" id="KW-0472">Membrane</keyword>
<feature type="compositionally biased region" description="Polar residues" evidence="1">
    <location>
        <begin position="201"/>
        <end position="210"/>
    </location>
</feature>
<protein>
    <submittedName>
        <fullName evidence="4">Uncharacterized protein</fullName>
    </submittedName>
</protein>
<evidence type="ECO:0000256" key="1">
    <source>
        <dbReference type="SAM" id="MobiDB-lite"/>
    </source>
</evidence>
<evidence type="ECO:0000256" key="2">
    <source>
        <dbReference type="SAM" id="Phobius"/>
    </source>
</evidence>
<feature type="chain" id="PRO_5005188626" evidence="3">
    <location>
        <begin position="17"/>
        <end position="297"/>
    </location>
</feature>
<keyword evidence="5" id="KW-1185">Reference proteome</keyword>